<sequence>MKHLAIFRIFISVSLLLCSAPLMAQMRLPNVISANMILQRNAQVPVWGWAAPGQQVRVAFAGQVKTVVAAADSAWHVKLATGNANSKPQVLSITAGKETKQLENILIGDVWLCSGQSNMNYAMDRTINNFAAPAKGADSAALAMKEPHPGIRIMKVEMQYDTPDVPSTGWHEAKGRIFERSSVVAFYFAKQLQAKLHIPIGIITSAWDGSRIEPWTPPIAYKNIPAFEEDIKKNSTAMDKEKEGRMYNSMIKPLGQFGLKGIIWYQGESNCMIEEQDMRYAYKMQAMVASWRKQFGAQLPFYYTLIAPYIYTEWRNGIPHTIETLPKFWEQQVAAAQIPGTAFVTTTDLVDVITDIHPSYKWVVGRRLANLALSKTYRQKGIPYLEPTYAHKKIEGDKLVLYFKNANGLKTRDGKSPDFFEIAGADGKYLSAQATIKGNTLVLQNADIKAPTEARFAWTQFAMPNLVNGDDLPMVPFRTNAVKWEYIP</sequence>
<dbReference type="SUPFAM" id="SSF52266">
    <property type="entry name" value="SGNH hydrolase"/>
    <property type="match status" value="1"/>
</dbReference>
<comment type="caution">
    <text evidence="4">The sequence shown here is derived from an EMBL/GenBank/DDBJ whole genome shotgun (WGS) entry which is preliminary data.</text>
</comment>
<dbReference type="AlphaFoldDB" id="A0A1S9P7F0"/>
<evidence type="ECO:0000256" key="1">
    <source>
        <dbReference type="ARBA" id="ARBA00022801"/>
    </source>
</evidence>
<evidence type="ECO:0000313" key="4">
    <source>
        <dbReference type="EMBL" id="OOQ56767.1"/>
    </source>
</evidence>
<dbReference type="EMBL" id="MBTF01000038">
    <property type="protein sequence ID" value="OOQ56767.1"/>
    <property type="molecule type" value="Genomic_DNA"/>
</dbReference>
<organism evidence="4 5">
    <name type="scientific">Mucilaginibacter pedocola</name>
    <dbReference type="NCBI Taxonomy" id="1792845"/>
    <lineage>
        <taxon>Bacteria</taxon>
        <taxon>Pseudomonadati</taxon>
        <taxon>Bacteroidota</taxon>
        <taxon>Sphingobacteriia</taxon>
        <taxon>Sphingobacteriales</taxon>
        <taxon>Sphingobacteriaceae</taxon>
        <taxon>Mucilaginibacter</taxon>
    </lineage>
</organism>
<dbReference type="GO" id="GO:0005975">
    <property type="term" value="P:carbohydrate metabolic process"/>
    <property type="evidence" value="ECO:0007669"/>
    <property type="project" value="TreeGrafter"/>
</dbReference>
<dbReference type="InterPro" id="IPR005181">
    <property type="entry name" value="SASA"/>
</dbReference>
<keyword evidence="5" id="KW-1185">Reference proteome</keyword>
<proteinExistence type="predicted"/>
<dbReference type="PANTHER" id="PTHR22901:SF0">
    <property type="entry name" value="SIALATE O-ACETYLESTERASE"/>
    <property type="match status" value="1"/>
</dbReference>
<dbReference type="Proteomes" id="UP000189739">
    <property type="component" value="Unassembled WGS sequence"/>
</dbReference>
<dbReference type="InterPro" id="IPR039329">
    <property type="entry name" value="SIAE"/>
</dbReference>
<evidence type="ECO:0000313" key="5">
    <source>
        <dbReference type="Proteomes" id="UP000189739"/>
    </source>
</evidence>
<name>A0A1S9P7F0_9SPHI</name>
<protein>
    <recommendedName>
        <fullName evidence="3">Sialate O-acetylesterase domain-containing protein</fullName>
    </recommendedName>
</protein>
<dbReference type="Gene3D" id="3.40.50.1110">
    <property type="entry name" value="SGNH hydrolase"/>
    <property type="match status" value="1"/>
</dbReference>
<feature type="signal peptide" evidence="2">
    <location>
        <begin position="1"/>
        <end position="24"/>
    </location>
</feature>
<gene>
    <name evidence="4" type="ORF">BC343_17410</name>
</gene>
<evidence type="ECO:0000256" key="2">
    <source>
        <dbReference type="SAM" id="SignalP"/>
    </source>
</evidence>
<evidence type="ECO:0000259" key="3">
    <source>
        <dbReference type="Pfam" id="PF03629"/>
    </source>
</evidence>
<feature type="chain" id="PRO_5012978540" description="Sialate O-acetylesterase domain-containing protein" evidence="2">
    <location>
        <begin position="25"/>
        <end position="488"/>
    </location>
</feature>
<dbReference type="InterPro" id="IPR036514">
    <property type="entry name" value="SGNH_hydro_sf"/>
</dbReference>
<dbReference type="PANTHER" id="PTHR22901">
    <property type="entry name" value="SIALATE O-ACETYLESTERASE"/>
    <property type="match status" value="1"/>
</dbReference>
<feature type="domain" description="Sialate O-acetylesterase" evidence="3">
    <location>
        <begin position="109"/>
        <end position="370"/>
    </location>
</feature>
<dbReference type="Pfam" id="PF03629">
    <property type="entry name" value="SASA"/>
    <property type="match status" value="1"/>
</dbReference>
<accession>A0A1S9P7F0</accession>
<dbReference type="STRING" id="1792845.BC343_17410"/>
<dbReference type="OrthoDB" id="9816001at2"/>
<dbReference type="GO" id="GO:0001681">
    <property type="term" value="F:sialate O-acetylesterase activity"/>
    <property type="evidence" value="ECO:0007669"/>
    <property type="project" value="InterPro"/>
</dbReference>
<keyword evidence="1" id="KW-0378">Hydrolase</keyword>
<keyword evidence="2" id="KW-0732">Signal</keyword>
<reference evidence="4 5" key="1">
    <citation type="submission" date="2016-07" db="EMBL/GenBank/DDBJ databases">
        <title>Genomic analysis of zinc-resistant bacterium Mucilaginibacter pedocola TBZ30.</title>
        <authorList>
            <person name="Huang J."/>
            <person name="Tang J."/>
        </authorList>
    </citation>
    <scope>NUCLEOTIDE SEQUENCE [LARGE SCALE GENOMIC DNA]</scope>
    <source>
        <strain evidence="4 5">TBZ30</strain>
    </source>
</reference>